<dbReference type="RefSeq" id="XP_033446963.1">
    <property type="nucleotide sequence ID" value="XM_033588157.1"/>
</dbReference>
<organism evidence="2 3">
    <name type="scientific">Didymella exigua CBS 183.55</name>
    <dbReference type="NCBI Taxonomy" id="1150837"/>
    <lineage>
        <taxon>Eukaryota</taxon>
        <taxon>Fungi</taxon>
        <taxon>Dikarya</taxon>
        <taxon>Ascomycota</taxon>
        <taxon>Pezizomycotina</taxon>
        <taxon>Dothideomycetes</taxon>
        <taxon>Pleosporomycetidae</taxon>
        <taxon>Pleosporales</taxon>
        <taxon>Pleosporineae</taxon>
        <taxon>Didymellaceae</taxon>
        <taxon>Didymella</taxon>
    </lineage>
</organism>
<sequence>MGGAPASIAPESEAPAANTSAPGCYWQTFLNALRSAKVQSNLWAQNLVWGGEHHEYAQVARVNALWFTCMVGARYLLWPLLEWGLSAALTQFTKYHNSDATAPALGFTSSSPPGPSATVDISNNIITAALDWMRQINNRTASAFHTRSDPTGSYDPFSTPSSRVEIVCKWILRMVMCRKFMRLAISNSALGDFKNCYDAAWARPISPSGTYNSALHFGWTASICSVVERIIISGMLFKLFQVQVHSIVDPIHQVVGCLPWYSRISGELCPLWVWKVNSSIFHILTPTGLSAVIALNIFALAHWSTPRRTNAGLVLGKIATILALTHINKWYSFVPMIAFYSPVLQPPTRFMLAKRFMLKTYLLVVPITLLLKFTWVTGSYQAAENWMFITGTAVILTLAKESVEPKWNALLQWLRIAPWDINIGRTQQARGAGVAGREAKENE</sequence>
<dbReference type="EMBL" id="ML978975">
    <property type="protein sequence ID" value="KAF1926711.1"/>
    <property type="molecule type" value="Genomic_DNA"/>
</dbReference>
<evidence type="ECO:0000313" key="2">
    <source>
        <dbReference type="EMBL" id="KAF1926711.1"/>
    </source>
</evidence>
<reference evidence="2" key="1">
    <citation type="journal article" date="2020" name="Stud. Mycol.">
        <title>101 Dothideomycetes genomes: a test case for predicting lifestyles and emergence of pathogens.</title>
        <authorList>
            <person name="Haridas S."/>
            <person name="Albert R."/>
            <person name="Binder M."/>
            <person name="Bloem J."/>
            <person name="Labutti K."/>
            <person name="Salamov A."/>
            <person name="Andreopoulos B."/>
            <person name="Baker S."/>
            <person name="Barry K."/>
            <person name="Bills G."/>
            <person name="Bluhm B."/>
            <person name="Cannon C."/>
            <person name="Castanera R."/>
            <person name="Culley D."/>
            <person name="Daum C."/>
            <person name="Ezra D."/>
            <person name="Gonzalez J."/>
            <person name="Henrissat B."/>
            <person name="Kuo A."/>
            <person name="Liang C."/>
            <person name="Lipzen A."/>
            <person name="Lutzoni F."/>
            <person name="Magnuson J."/>
            <person name="Mondo S."/>
            <person name="Nolan M."/>
            <person name="Ohm R."/>
            <person name="Pangilinan J."/>
            <person name="Park H.-J."/>
            <person name="Ramirez L."/>
            <person name="Alfaro M."/>
            <person name="Sun H."/>
            <person name="Tritt A."/>
            <person name="Yoshinaga Y."/>
            <person name="Zwiers L.-H."/>
            <person name="Turgeon B."/>
            <person name="Goodwin S."/>
            <person name="Spatafora J."/>
            <person name="Crous P."/>
            <person name="Grigoriev I."/>
        </authorList>
    </citation>
    <scope>NUCLEOTIDE SEQUENCE</scope>
    <source>
        <strain evidence="2">CBS 183.55</strain>
    </source>
</reference>
<feature type="transmembrane region" description="Helical" evidence="1">
    <location>
        <begin position="280"/>
        <end position="301"/>
    </location>
</feature>
<protein>
    <submittedName>
        <fullName evidence="2">Uncharacterized protein</fullName>
    </submittedName>
</protein>
<name>A0A6A5REJ7_9PLEO</name>
<accession>A0A6A5REJ7</accession>
<keyword evidence="1" id="KW-0472">Membrane</keyword>
<keyword evidence="3" id="KW-1185">Reference proteome</keyword>
<dbReference type="Proteomes" id="UP000800082">
    <property type="component" value="Unassembled WGS sequence"/>
</dbReference>
<evidence type="ECO:0000256" key="1">
    <source>
        <dbReference type="SAM" id="Phobius"/>
    </source>
</evidence>
<feature type="transmembrane region" description="Helical" evidence="1">
    <location>
        <begin position="356"/>
        <end position="376"/>
    </location>
</feature>
<evidence type="ECO:0000313" key="3">
    <source>
        <dbReference type="Proteomes" id="UP000800082"/>
    </source>
</evidence>
<proteinExistence type="predicted"/>
<gene>
    <name evidence="2" type="ORF">M421DRAFT_205291</name>
</gene>
<keyword evidence="1" id="KW-0812">Transmembrane</keyword>
<dbReference type="AlphaFoldDB" id="A0A6A5REJ7"/>
<dbReference type="GeneID" id="54345804"/>
<keyword evidence="1" id="KW-1133">Transmembrane helix</keyword>